<dbReference type="AlphaFoldDB" id="A0A8S2IHP7"/>
<evidence type="ECO:0000313" key="2">
    <source>
        <dbReference type="EMBL" id="CAF3734067.1"/>
    </source>
</evidence>
<dbReference type="Proteomes" id="UP000682733">
    <property type="component" value="Unassembled WGS sequence"/>
</dbReference>
<comment type="caution">
    <text evidence="2">The sequence shown here is derived from an EMBL/GenBank/DDBJ whole genome shotgun (WGS) entry which is preliminary data.</text>
</comment>
<evidence type="ECO:0000313" key="1">
    <source>
        <dbReference type="EMBL" id="CAF0961230.1"/>
    </source>
</evidence>
<name>A0A8S2IHP7_9BILA</name>
<organism evidence="2 3">
    <name type="scientific">Didymodactylos carnosus</name>
    <dbReference type="NCBI Taxonomy" id="1234261"/>
    <lineage>
        <taxon>Eukaryota</taxon>
        <taxon>Metazoa</taxon>
        <taxon>Spiralia</taxon>
        <taxon>Gnathifera</taxon>
        <taxon>Rotifera</taxon>
        <taxon>Eurotatoria</taxon>
        <taxon>Bdelloidea</taxon>
        <taxon>Philodinida</taxon>
        <taxon>Philodinidae</taxon>
        <taxon>Didymodactylos</taxon>
    </lineage>
</organism>
<sequence length="189" mass="21370">MLIDDAVKIEHERHKKANEKARSDLAEWKDSINRQVQLMQNSFEQGKNVANIVAEEIFDEVGRILLAKILHDVTADIVKSQFINHDAIQRQAYEESIGQANGDKILKYVLDINRFFLELSLREIKTSLVGIIYAHTLNAEQMIVSVITKSNDVAQMSEVDNSDLRVAFVIKPNDIIGFGTICCLLGFLL</sequence>
<gene>
    <name evidence="1" type="ORF">OVA965_LOCUS12647</name>
    <name evidence="2" type="ORF">TMI583_LOCUS12651</name>
</gene>
<proteinExistence type="predicted"/>
<accession>A0A8S2IHP7</accession>
<dbReference type="Proteomes" id="UP000677228">
    <property type="component" value="Unassembled WGS sequence"/>
</dbReference>
<protein>
    <submittedName>
        <fullName evidence="2">Uncharacterized protein</fullName>
    </submittedName>
</protein>
<reference evidence="2" key="1">
    <citation type="submission" date="2021-02" db="EMBL/GenBank/DDBJ databases">
        <authorList>
            <person name="Nowell W R."/>
        </authorList>
    </citation>
    <scope>NUCLEOTIDE SEQUENCE</scope>
</reference>
<evidence type="ECO:0000313" key="3">
    <source>
        <dbReference type="Proteomes" id="UP000682733"/>
    </source>
</evidence>
<dbReference type="EMBL" id="CAJNOK010005130">
    <property type="protein sequence ID" value="CAF0961230.1"/>
    <property type="molecule type" value="Genomic_DNA"/>
</dbReference>
<dbReference type="EMBL" id="CAJOBA010005135">
    <property type="protein sequence ID" value="CAF3734067.1"/>
    <property type="molecule type" value="Genomic_DNA"/>
</dbReference>